<dbReference type="GO" id="GO:0008312">
    <property type="term" value="F:7S RNA binding"/>
    <property type="evidence" value="ECO:0007669"/>
    <property type="project" value="UniProtKB-UniRule"/>
</dbReference>
<dbReference type="AlphaFoldDB" id="A0A4C2EEM0"/>
<dbReference type="InterPro" id="IPR022938">
    <property type="entry name" value="SRP19_arc-type"/>
</dbReference>
<keyword evidence="5 6" id="KW-0687">Ribonucleoprotein</keyword>
<dbReference type="GO" id="GO:0048500">
    <property type="term" value="C:signal recognition particle"/>
    <property type="evidence" value="ECO:0007669"/>
    <property type="project" value="UniProtKB-UniRule"/>
</dbReference>
<keyword evidence="3 6" id="KW-0694">RNA-binding</keyword>
<evidence type="ECO:0000256" key="1">
    <source>
        <dbReference type="ARBA" id="ARBA00004496"/>
    </source>
</evidence>
<dbReference type="InterPro" id="IPR036521">
    <property type="entry name" value="SRP19-like_sf"/>
</dbReference>
<protein>
    <recommendedName>
        <fullName evidence="6">Signal recognition particle 19 kDa protein</fullName>
        <shortName evidence="6">SRP19</shortName>
    </recommendedName>
</protein>
<reference evidence="7 8" key="1">
    <citation type="submission" date="2019-02" db="EMBL/GenBank/DDBJ databases">
        <title>Haloarcula mannanilyticum sp. nov., a mannan degrading haloarchaeon isolated from commercial salt.</title>
        <authorList>
            <person name="Enomoto S."/>
            <person name="Shimane Y."/>
            <person name="Kamekura M."/>
            <person name="Ito T."/>
            <person name="Moriya O."/>
            <person name="Ihara K."/>
            <person name="Takahashi-Ando N."/>
            <person name="Fukushima Y."/>
            <person name="Yoshida Y."/>
            <person name="Usama R."/>
            <person name="Takai K."/>
            <person name="Minegishi H."/>
        </authorList>
    </citation>
    <scope>NUCLEOTIDE SEQUENCE [LARGE SCALE GENOMIC DNA]</scope>
    <source>
        <strain evidence="7 8">MD130-1</strain>
    </source>
</reference>
<comment type="subunit">
    <text evidence="6">Part of the signal recognition particle protein translocation system, which is composed of SRP and FtsY. Archaeal SRP consists of a 7S RNA molecule of 300 nucleotides and two protein subunits: SRP54 and SRP19.</text>
</comment>
<comment type="subcellular location">
    <subcellularLocation>
        <location evidence="1 6">Cytoplasm</location>
    </subcellularLocation>
</comment>
<accession>A0A4C2EEM0</accession>
<dbReference type="InterPro" id="IPR053394">
    <property type="entry name" value="SRP19"/>
</dbReference>
<dbReference type="Proteomes" id="UP000304382">
    <property type="component" value="Unassembled WGS sequence"/>
</dbReference>
<sequence>MPRAATPGMVENVIWPVALDADRSRSDGRRVPLDLAVEEPTVDEIAKAVQQVGYDAVIERDKTYPREYEARGRVVVKDADDATKSDLLGAVAAYMQALRE</sequence>
<dbReference type="SUPFAM" id="SSF69695">
    <property type="entry name" value="SRP19"/>
    <property type="match status" value="1"/>
</dbReference>
<comment type="caution">
    <text evidence="7">The sequence shown here is derived from an EMBL/GenBank/DDBJ whole genome shotgun (WGS) entry which is preliminary data.</text>
</comment>
<keyword evidence="4 6" id="KW-0733">Signal recognition particle</keyword>
<comment type="function">
    <text evidence="6">Involved in targeting and insertion of nascent membrane proteins into the cytoplasmic membrane. Binds directly to 7S RNA and mediates binding of the 54 kDa subunit of the SRP.</text>
</comment>
<keyword evidence="8" id="KW-1185">Reference proteome</keyword>
<name>A0A4C2EEM0_9EURY</name>
<comment type="similarity">
    <text evidence="6">Belongs to the SRP19 family.</text>
</comment>
<evidence type="ECO:0000256" key="5">
    <source>
        <dbReference type="ARBA" id="ARBA00023274"/>
    </source>
</evidence>
<dbReference type="NCBIfam" id="NF041311">
    <property type="entry name" value="Sig_rec_Srp19_Halo"/>
    <property type="match status" value="1"/>
</dbReference>
<dbReference type="EMBL" id="BIXZ01000001">
    <property type="protein sequence ID" value="GCF12905.1"/>
    <property type="molecule type" value="Genomic_DNA"/>
</dbReference>
<gene>
    <name evidence="6" type="primary">srp19</name>
    <name evidence="7" type="ORF">Harman_08400</name>
</gene>
<evidence type="ECO:0000256" key="2">
    <source>
        <dbReference type="ARBA" id="ARBA00022490"/>
    </source>
</evidence>
<dbReference type="Pfam" id="PF01922">
    <property type="entry name" value="SRP19"/>
    <property type="match status" value="1"/>
</dbReference>
<proteinExistence type="inferred from homology"/>
<evidence type="ECO:0000313" key="8">
    <source>
        <dbReference type="Proteomes" id="UP000304382"/>
    </source>
</evidence>
<organism evidence="7 8">
    <name type="scientific">Haloarcula mannanilytica</name>
    <dbReference type="NCBI Taxonomy" id="2509225"/>
    <lineage>
        <taxon>Archaea</taxon>
        <taxon>Methanobacteriati</taxon>
        <taxon>Methanobacteriota</taxon>
        <taxon>Stenosarchaea group</taxon>
        <taxon>Halobacteria</taxon>
        <taxon>Halobacteriales</taxon>
        <taxon>Haloarculaceae</taxon>
        <taxon>Haloarcula</taxon>
    </lineage>
</organism>
<dbReference type="InterPro" id="IPR002778">
    <property type="entry name" value="Signal_recog_particle_SRP19"/>
</dbReference>
<evidence type="ECO:0000256" key="3">
    <source>
        <dbReference type="ARBA" id="ARBA00022884"/>
    </source>
</evidence>
<keyword evidence="2 6" id="KW-0963">Cytoplasm</keyword>
<evidence type="ECO:0000256" key="6">
    <source>
        <dbReference type="HAMAP-Rule" id="MF_00305"/>
    </source>
</evidence>
<dbReference type="PANTHER" id="PTHR17453">
    <property type="entry name" value="SIGNAL RECOGNITION PARTICLE 19 KD PROTEIN"/>
    <property type="match status" value="1"/>
</dbReference>
<evidence type="ECO:0000256" key="4">
    <source>
        <dbReference type="ARBA" id="ARBA00023135"/>
    </source>
</evidence>
<dbReference type="Gene3D" id="3.30.56.30">
    <property type="entry name" value="Signal recognition particle, SRP19-like subunit"/>
    <property type="match status" value="1"/>
</dbReference>
<dbReference type="GO" id="GO:0006617">
    <property type="term" value="P:SRP-dependent cotranslational protein targeting to membrane, signal sequence recognition"/>
    <property type="evidence" value="ECO:0007669"/>
    <property type="project" value="TreeGrafter"/>
</dbReference>
<evidence type="ECO:0000313" key="7">
    <source>
        <dbReference type="EMBL" id="GCF12905.1"/>
    </source>
</evidence>
<dbReference type="HAMAP" id="MF_00305">
    <property type="entry name" value="SRP19"/>
    <property type="match status" value="1"/>
</dbReference>
<dbReference type="PANTHER" id="PTHR17453:SF0">
    <property type="entry name" value="SIGNAL RECOGNITION PARTICLE 19 KDA PROTEIN"/>
    <property type="match status" value="1"/>
</dbReference>